<proteinExistence type="predicted"/>
<evidence type="ECO:0000313" key="1">
    <source>
        <dbReference type="EMBL" id="MBB4275026.1"/>
    </source>
</evidence>
<dbReference type="AlphaFoldDB" id="A0A7W6RN82"/>
<protein>
    <submittedName>
        <fullName evidence="1">Uncharacterized protein</fullName>
    </submittedName>
</protein>
<sequence length="51" mass="5693">MQKNVLRADEFHGPKPSLSLKVDDCLKVDSRRASHGSPYAYSKLARHVLGI</sequence>
<organism evidence="1 2">
    <name type="scientific">Rhizobium mongolense</name>
    <dbReference type="NCBI Taxonomy" id="57676"/>
    <lineage>
        <taxon>Bacteria</taxon>
        <taxon>Pseudomonadati</taxon>
        <taxon>Pseudomonadota</taxon>
        <taxon>Alphaproteobacteria</taxon>
        <taxon>Hyphomicrobiales</taxon>
        <taxon>Rhizobiaceae</taxon>
        <taxon>Rhizobium/Agrobacterium group</taxon>
        <taxon>Rhizobium</taxon>
    </lineage>
</organism>
<name>A0A7W6RN82_9HYPH</name>
<accession>A0A7W6RN82</accession>
<reference evidence="1 2" key="1">
    <citation type="submission" date="2020-08" db="EMBL/GenBank/DDBJ databases">
        <title>Genomic Encyclopedia of Type Strains, Phase IV (KMG-V): Genome sequencing to study the core and pangenomes of soil and plant-associated prokaryotes.</title>
        <authorList>
            <person name="Whitman W."/>
        </authorList>
    </citation>
    <scope>NUCLEOTIDE SEQUENCE [LARGE SCALE GENOMIC DNA]</scope>
    <source>
        <strain evidence="1 2">SEMIA 402</strain>
    </source>
</reference>
<comment type="caution">
    <text evidence="1">The sequence shown here is derived from an EMBL/GenBank/DDBJ whole genome shotgun (WGS) entry which is preliminary data.</text>
</comment>
<evidence type="ECO:0000313" key="2">
    <source>
        <dbReference type="Proteomes" id="UP000533641"/>
    </source>
</evidence>
<dbReference type="Proteomes" id="UP000533641">
    <property type="component" value="Unassembled WGS sequence"/>
</dbReference>
<gene>
    <name evidence="1" type="ORF">GGE12_002807</name>
</gene>
<dbReference type="EMBL" id="JACIGM010000005">
    <property type="protein sequence ID" value="MBB4275026.1"/>
    <property type="molecule type" value="Genomic_DNA"/>
</dbReference>